<dbReference type="RefSeq" id="WP_151581466.1">
    <property type="nucleotide sequence ID" value="NZ_WBVM01000002.1"/>
</dbReference>
<dbReference type="AlphaFoldDB" id="A0A7J5DVH2"/>
<evidence type="ECO:0000313" key="1">
    <source>
        <dbReference type="EMBL" id="KAB2809262.1"/>
    </source>
</evidence>
<name>A0A7J5DVH2_NOCSI</name>
<dbReference type="Pfam" id="PF25595">
    <property type="entry name" value="Phage_TTP_16"/>
    <property type="match status" value="1"/>
</dbReference>
<dbReference type="Proteomes" id="UP000449906">
    <property type="component" value="Unassembled WGS sequence"/>
</dbReference>
<proteinExistence type="predicted"/>
<protein>
    <submittedName>
        <fullName evidence="1">Uncharacterized protein</fullName>
    </submittedName>
</protein>
<dbReference type="EMBL" id="WBVM01000002">
    <property type="protein sequence ID" value="KAB2809262.1"/>
    <property type="molecule type" value="Genomic_DNA"/>
</dbReference>
<accession>A0A7J5DVH2</accession>
<comment type="caution">
    <text evidence="1">The sequence shown here is derived from an EMBL/GenBank/DDBJ whole genome shotgun (WGS) entry which is preliminary data.</text>
</comment>
<organism evidence="1 2">
    <name type="scientific">Nocardioides simplex</name>
    <name type="common">Arthrobacter simplex</name>
    <dbReference type="NCBI Taxonomy" id="2045"/>
    <lineage>
        <taxon>Bacteria</taxon>
        <taxon>Bacillati</taxon>
        <taxon>Actinomycetota</taxon>
        <taxon>Actinomycetes</taxon>
        <taxon>Propionibacteriales</taxon>
        <taxon>Nocardioidaceae</taxon>
        <taxon>Pimelobacter</taxon>
    </lineage>
</organism>
<gene>
    <name evidence="1" type="ORF">F9L07_19670</name>
</gene>
<dbReference type="InterPro" id="IPR058009">
    <property type="entry name" value="TTP_Phage_16"/>
</dbReference>
<reference evidence="1 2" key="1">
    <citation type="submission" date="2019-09" db="EMBL/GenBank/DDBJ databases">
        <title>Pimelobacter sp. isolated from Paulinella.</title>
        <authorList>
            <person name="Jeong S.E."/>
        </authorList>
    </citation>
    <scope>NUCLEOTIDE SEQUENCE [LARGE SCALE GENOMIC DNA]</scope>
    <source>
        <strain evidence="1 2">Pch-N</strain>
    </source>
</reference>
<evidence type="ECO:0000313" key="2">
    <source>
        <dbReference type="Proteomes" id="UP000449906"/>
    </source>
</evidence>
<sequence length="181" mass="19199">MVSPSKPQKIQANGKDSWFWVPAIANIQVPKITEINAVSGVNISCYLLAEQEGVTSTTEKVRLARLLCETSTTEGLGEQTWSLADITGVFDPQAASGSLGKKAWELFQDPVNPGYLARRQGVVAYQDTPEAAVGQFFDIFKVEASQATPGKTANDASGIYSFTAGVALLDQAFNVAAVAGP</sequence>